<name>A0AA39NPD4_ARMTA</name>
<dbReference type="GO" id="GO:0005576">
    <property type="term" value="C:extracellular region"/>
    <property type="evidence" value="ECO:0007669"/>
    <property type="project" value="UniProtKB-SubCell"/>
</dbReference>
<dbReference type="FunFam" id="2.60.40.420:FF:000045">
    <property type="entry name" value="Laccase 2"/>
    <property type="match status" value="1"/>
</dbReference>
<dbReference type="Pfam" id="PF00394">
    <property type="entry name" value="Cu-oxidase"/>
    <property type="match status" value="1"/>
</dbReference>
<dbReference type="PANTHER" id="PTHR11709">
    <property type="entry name" value="MULTI-COPPER OXIDASE"/>
    <property type="match status" value="1"/>
</dbReference>
<dbReference type="InterPro" id="IPR011706">
    <property type="entry name" value="Cu-oxidase_C"/>
</dbReference>
<evidence type="ECO:0000256" key="4">
    <source>
        <dbReference type="ARBA" id="ARBA00010609"/>
    </source>
</evidence>
<evidence type="ECO:0000259" key="17">
    <source>
        <dbReference type="Pfam" id="PF07731"/>
    </source>
</evidence>
<keyword evidence="13" id="KW-0439">Lignin degradation</keyword>
<evidence type="ECO:0000259" key="16">
    <source>
        <dbReference type="Pfam" id="PF00394"/>
    </source>
</evidence>
<evidence type="ECO:0000256" key="9">
    <source>
        <dbReference type="ARBA" id="ARBA00023002"/>
    </source>
</evidence>
<dbReference type="CDD" id="cd13882">
    <property type="entry name" value="CuRO_2_Tv-LCC_like"/>
    <property type="match status" value="1"/>
</dbReference>
<dbReference type="CDD" id="cd13903">
    <property type="entry name" value="CuRO_3_Tv-LCC_like"/>
    <property type="match status" value="1"/>
</dbReference>
<evidence type="ECO:0000256" key="1">
    <source>
        <dbReference type="ARBA" id="ARBA00000349"/>
    </source>
</evidence>
<feature type="chain" id="PRO_5041264437" description="laccase" evidence="15">
    <location>
        <begin position="21"/>
        <end position="522"/>
    </location>
</feature>
<accession>A0AA39NPD4</accession>
<dbReference type="FunFam" id="2.60.40.420:FF:000112">
    <property type="entry name" value="Laccase B"/>
    <property type="match status" value="1"/>
</dbReference>
<dbReference type="AlphaFoldDB" id="A0AA39NPD4"/>
<protein>
    <recommendedName>
        <fullName evidence="5">laccase</fullName>
        <ecNumber evidence="5">1.10.3.2</ecNumber>
    </recommendedName>
</protein>
<evidence type="ECO:0000256" key="3">
    <source>
        <dbReference type="ARBA" id="ARBA00004613"/>
    </source>
</evidence>
<evidence type="ECO:0000256" key="7">
    <source>
        <dbReference type="ARBA" id="ARBA00022723"/>
    </source>
</evidence>
<evidence type="ECO:0000313" key="20">
    <source>
        <dbReference type="Proteomes" id="UP001175211"/>
    </source>
</evidence>
<dbReference type="GeneID" id="85365123"/>
<dbReference type="EC" id="1.10.3.2" evidence="5"/>
<keyword evidence="6" id="KW-0964">Secreted</keyword>
<feature type="domain" description="Plastocyanin-like" evidence="17">
    <location>
        <begin position="367"/>
        <end position="488"/>
    </location>
</feature>
<evidence type="ECO:0000256" key="11">
    <source>
        <dbReference type="ARBA" id="ARBA00023157"/>
    </source>
</evidence>
<keyword evidence="11" id="KW-1015">Disulfide bond</keyword>
<evidence type="ECO:0000256" key="5">
    <source>
        <dbReference type="ARBA" id="ARBA00012297"/>
    </source>
</evidence>
<evidence type="ECO:0000313" key="19">
    <source>
        <dbReference type="EMBL" id="KAK0469397.1"/>
    </source>
</evidence>
<dbReference type="InterPro" id="IPR045087">
    <property type="entry name" value="Cu-oxidase_fam"/>
</dbReference>
<feature type="region of interest" description="Disordered" evidence="14">
    <location>
        <begin position="303"/>
        <end position="338"/>
    </location>
</feature>
<evidence type="ECO:0000256" key="2">
    <source>
        <dbReference type="ARBA" id="ARBA00001935"/>
    </source>
</evidence>
<comment type="similarity">
    <text evidence="4">Belongs to the multicopper oxidase family.</text>
</comment>
<dbReference type="SUPFAM" id="SSF49503">
    <property type="entry name" value="Cupredoxins"/>
    <property type="match status" value="3"/>
</dbReference>
<proteinExistence type="inferred from homology"/>
<dbReference type="InterPro" id="IPR008972">
    <property type="entry name" value="Cupredoxin"/>
</dbReference>
<organism evidence="19 20">
    <name type="scientific">Armillaria tabescens</name>
    <name type="common">Ringless honey mushroom</name>
    <name type="synonym">Agaricus tabescens</name>
    <dbReference type="NCBI Taxonomy" id="1929756"/>
    <lineage>
        <taxon>Eukaryota</taxon>
        <taxon>Fungi</taxon>
        <taxon>Dikarya</taxon>
        <taxon>Basidiomycota</taxon>
        <taxon>Agaricomycotina</taxon>
        <taxon>Agaricomycetes</taxon>
        <taxon>Agaricomycetidae</taxon>
        <taxon>Agaricales</taxon>
        <taxon>Marasmiineae</taxon>
        <taxon>Physalacriaceae</taxon>
        <taxon>Desarmillaria</taxon>
    </lineage>
</organism>
<dbReference type="PANTHER" id="PTHR11709:SF511">
    <property type="entry name" value="LACCASE"/>
    <property type="match status" value="1"/>
</dbReference>
<dbReference type="InterPro" id="IPR001117">
    <property type="entry name" value="Cu-oxidase_2nd"/>
</dbReference>
<feature type="domain" description="Plastocyanin-like" evidence="16">
    <location>
        <begin position="162"/>
        <end position="303"/>
    </location>
</feature>
<dbReference type="PROSITE" id="PS00079">
    <property type="entry name" value="MULTICOPPER_OXIDASE1"/>
    <property type="match status" value="2"/>
</dbReference>
<evidence type="ECO:0000256" key="10">
    <source>
        <dbReference type="ARBA" id="ARBA00023008"/>
    </source>
</evidence>
<dbReference type="Pfam" id="PF07731">
    <property type="entry name" value="Cu-oxidase_2"/>
    <property type="match status" value="1"/>
</dbReference>
<keyword evidence="9" id="KW-0560">Oxidoreductase</keyword>
<sequence length="522" mass="57265">MPTLFSLIATFTLFLTCSYAAVPAYSDLHVVNRYIAPDGFNRSAVLMNGVFPGPLIFGYTGGRFRLNVINELTDNTMLRSTSIHWHGFFQKGTNWADGASFVNQCPITPQKSFLYDFRAPGQAGTFWYHSHLSTQYCDGLRGPMVVYDVLDPHRWRYDIDDESTIITLSDWYHTPAPSAGRFPTAESTLINGLGRYAGGPSSSLTVINVRRGLRYRFRLISLSCDPNYTFSIDGHTMTIIESDGVSTQPIDVDSLQIFAGQRYSFVLQANQPLGNYWIRANPNAGSTGFEGGLNSAILRYQNAPNVDPTTNQTTSTRPLRESSLVPLRNAGAPGRPVPGGADVNINLAMSFDPTTLDLKINGAKFQPPSVPVLLQIISGAQSAKDLLPSGSVYTLPSNKVIELSIPALTVGGPHPFHLHGHTFDVVRTTGSETYNYVNPPRRDVVSTGLAGDNVTIRFTTDNPGPWFLHCHIDWHLEVGLAVVFVEDAADTSRMNPIPNTWSDLCPTYTAENPDTSVQIVKA</sequence>
<dbReference type="CDD" id="cd13856">
    <property type="entry name" value="CuRO_1_Tv-LCC_like"/>
    <property type="match status" value="1"/>
</dbReference>
<evidence type="ECO:0000259" key="18">
    <source>
        <dbReference type="Pfam" id="PF07732"/>
    </source>
</evidence>
<keyword evidence="12" id="KW-0325">Glycoprotein</keyword>
<dbReference type="Gene3D" id="2.60.40.420">
    <property type="entry name" value="Cupredoxins - blue copper proteins"/>
    <property type="match status" value="3"/>
</dbReference>
<evidence type="ECO:0000256" key="14">
    <source>
        <dbReference type="SAM" id="MobiDB-lite"/>
    </source>
</evidence>
<keyword evidence="8" id="KW-0677">Repeat</keyword>
<keyword evidence="10" id="KW-0186">Copper</keyword>
<gene>
    <name evidence="19" type="ORF">EV420DRAFT_29479</name>
</gene>
<evidence type="ECO:0000256" key="6">
    <source>
        <dbReference type="ARBA" id="ARBA00022525"/>
    </source>
</evidence>
<dbReference type="Proteomes" id="UP001175211">
    <property type="component" value="Unassembled WGS sequence"/>
</dbReference>
<evidence type="ECO:0000256" key="8">
    <source>
        <dbReference type="ARBA" id="ARBA00022737"/>
    </source>
</evidence>
<keyword evidence="7" id="KW-0479">Metal-binding</keyword>
<dbReference type="GO" id="GO:0052716">
    <property type="term" value="F:hydroquinone:oxygen oxidoreductase activity"/>
    <property type="evidence" value="ECO:0007669"/>
    <property type="project" value="UniProtKB-EC"/>
</dbReference>
<comment type="subcellular location">
    <subcellularLocation>
        <location evidence="3">Secreted</location>
    </subcellularLocation>
</comment>
<comment type="caution">
    <text evidence="19">The sequence shown here is derived from an EMBL/GenBank/DDBJ whole genome shotgun (WGS) entry which is preliminary data.</text>
</comment>
<evidence type="ECO:0000256" key="13">
    <source>
        <dbReference type="ARBA" id="ARBA00023185"/>
    </source>
</evidence>
<evidence type="ECO:0000256" key="12">
    <source>
        <dbReference type="ARBA" id="ARBA00023180"/>
    </source>
</evidence>
<comment type="cofactor">
    <cofactor evidence="2">
        <name>Cu cation</name>
        <dbReference type="ChEBI" id="CHEBI:23378"/>
    </cofactor>
</comment>
<evidence type="ECO:0000256" key="15">
    <source>
        <dbReference type="SAM" id="SignalP"/>
    </source>
</evidence>
<keyword evidence="15" id="KW-0732">Signal</keyword>
<feature type="compositionally biased region" description="Polar residues" evidence="14">
    <location>
        <begin position="303"/>
        <end position="317"/>
    </location>
</feature>
<dbReference type="RefSeq" id="XP_060339190.1">
    <property type="nucleotide sequence ID" value="XM_060481575.1"/>
</dbReference>
<dbReference type="EMBL" id="JAUEPS010000001">
    <property type="protein sequence ID" value="KAK0469397.1"/>
    <property type="molecule type" value="Genomic_DNA"/>
</dbReference>
<feature type="signal peptide" evidence="15">
    <location>
        <begin position="1"/>
        <end position="20"/>
    </location>
</feature>
<reference evidence="19" key="1">
    <citation type="submission" date="2023-06" db="EMBL/GenBank/DDBJ databases">
        <authorList>
            <consortium name="Lawrence Berkeley National Laboratory"/>
            <person name="Ahrendt S."/>
            <person name="Sahu N."/>
            <person name="Indic B."/>
            <person name="Wong-Bajracharya J."/>
            <person name="Merenyi Z."/>
            <person name="Ke H.-M."/>
            <person name="Monk M."/>
            <person name="Kocsube S."/>
            <person name="Drula E."/>
            <person name="Lipzen A."/>
            <person name="Balint B."/>
            <person name="Henrissat B."/>
            <person name="Andreopoulos B."/>
            <person name="Martin F.M."/>
            <person name="Harder C.B."/>
            <person name="Rigling D."/>
            <person name="Ford K.L."/>
            <person name="Foster G.D."/>
            <person name="Pangilinan J."/>
            <person name="Papanicolaou A."/>
            <person name="Barry K."/>
            <person name="LaButti K."/>
            <person name="Viragh M."/>
            <person name="Koriabine M."/>
            <person name="Yan M."/>
            <person name="Riley R."/>
            <person name="Champramary S."/>
            <person name="Plett K.L."/>
            <person name="Tsai I.J."/>
            <person name="Slot J."/>
            <person name="Sipos G."/>
            <person name="Plett J."/>
            <person name="Nagy L.G."/>
            <person name="Grigoriev I.V."/>
        </authorList>
    </citation>
    <scope>NUCLEOTIDE SEQUENCE</scope>
    <source>
        <strain evidence="19">CCBAS 213</strain>
    </source>
</reference>
<dbReference type="InterPro" id="IPR033138">
    <property type="entry name" value="Cu_oxidase_CS"/>
</dbReference>
<dbReference type="InterPro" id="IPR011707">
    <property type="entry name" value="Cu-oxidase-like_N"/>
</dbReference>
<feature type="domain" description="Plastocyanin-like" evidence="18">
    <location>
        <begin position="33"/>
        <end position="148"/>
    </location>
</feature>
<dbReference type="GO" id="GO:0005507">
    <property type="term" value="F:copper ion binding"/>
    <property type="evidence" value="ECO:0007669"/>
    <property type="project" value="InterPro"/>
</dbReference>
<comment type="catalytic activity">
    <reaction evidence="1">
        <text>4 hydroquinone + O2 = 4 benzosemiquinone + 2 H2O</text>
        <dbReference type="Rhea" id="RHEA:11276"/>
        <dbReference type="ChEBI" id="CHEBI:15377"/>
        <dbReference type="ChEBI" id="CHEBI:15379"/>
        <dbReference type="ChEBI" id="CHEBI:17594"/>
        <dbReference type="ChEBI" id="CHEBI:17977"/>
        <dbReference type="EC" id="1.10.3.2"/>
    </reaction>
</comment>
<dbReference type="PROSITE" id="PS00080">
    <property type="entry name" value="MULTICOPPER_OXIDASE2"/>
    <property type="match status" value="1"/>
</dbReference>
<dbReference type="GO" id="GO:0046274">
    <property type="term" value="P:lignin catabolic process"/>
    <property type="evidence" value="ECO:0007669"/>
    <property type="project" value="UniProtKB-KW"/>
</dbReference>
<dbReference type="InterPro" id="IPR002355">
    <property type="entry name" value="Cu_oxidase_Cu_BS"/>
</dbReference>
<keyword evidence="20" id="KW-1185">Reference proteome</keyword>
<dbReference type="Pfam" id="PF07732">
    <property type="entry name" value="Cu-oxidase_3"/>
    <property type="match status" value="1"/>
</dbReference>